<evidence type="ECO:0000313" key="1">
    <source>
        <dbReference type="EMBL" id="MBB5691742.1"/>
    </source>
</evidence>
<evidence type="ECO:0000313" key="2">
    <source>
        <dbReference type="Proteomes" id="UP000562254"/>
    </source>
</evidence>
<gene>
    <name evidence="1" type="ORF">FHS88_003903</name>
</gene>
<accession>A0A840YB19</accession>
<dbReference type="Proteomes" id="UP000562254">
    <property type="component" value="Unassembled WGS sequence"/>
</dbReference>
<organism evidence="1 2">
    <name type="scientific">Neoroseomonas alkaliterrae</name>
    <dbReference type="NCBI Taxonomy" id="1452450"/>
    <lineage>
        <taxon>Bacteria</taxon>
        <taxon>Pseudomonadati</taxon>
        <taxon>Pseudomonadota</taxon>
        <taxon>Alphaproteobacteria</taxon>
        <taxon>Acetobacterales</taxon>
        <taxon>Acetobacteraceae</taxon>
        <taxon>Neoroseomonas</taxon>
    </lineage>
</organism>
<reference evidence="1 2" key="1">
    <citation type="submission" date="2020-08" db="EMBL/GenBank/DDBJ databases">
        <title>Genomic Encyclopedia of Type Strains, Phase IV (KMG-IV): sequencing the most valuable type-strain genomes for metagenomic binning, comparative biology and taxonomic classification.</title>
        <authorList>
            <person name="Goeker M."/>
        </authorList>
    </citation>
    <scope>NUCLEOTIDE SEQUENCE [LARGE SCALE GENOMIC DNA]</scope>
    <source>
        <strain evidence="1 2">DSM 25895</strain>
    </source>
</reference>
<keyword evidence="2" id="KW-1185">Reference proteome</keyword>
<dbReference type="RefSeq" id="WP_184487157.1">
    <property type="nucleotide sequence ID" value="NZ_JAAEDJ010000022.1"/>
</dbReference>
<proteinExistence type="predicted"/>
<comment type="caution">
    <text evidence="1">The sequence shown here is derived from an EMBL/GenBank/DDBJ whole genome shotgun (WGS) entry which is preliminary data.</text>
</comment>
<dbReference type="EMBL" id="JACIJE010000016">
    <property type="protein sequence ID" value="MBB5691742.1"/>
    <property type="molecule type" value="Genomic_DNA"/>
</dbReference>
<name>A0A840YB19_9PROT</name>
<sequence>MRADMAGMDLDVAGAVALAREMGVSGWAAADLLTALRLGLVAGLAARTAPTDAGGSPHGG</sequence>
<protein>
    <submittedName>
        <fullName evidence="1">Uncharacterized protein</fullName>
    </submittedName>
</protein>
<dbReference type="AlphaFoldDB" id="A0A840YB19"/>